<dbReference type="EMBL" id="NHZO01000146">
    <property type="protein sequence ID" value="PHQ51430.1"/>
    <property type="molecule type" value="Genomic_DNA"/>
</dbReference>
<proteinExistence type="predicted"/>
<dbReference type="RefSeq" id="WP_146104631.1">
    <property type="nucleotide sequence ID" value="NZ_NHZO01000146.1"/>
</dbReference>
<feature type="region of interest" description="Disordered" evidence="1">
    <location>
        <begin position="934"/>
        <end position="955"/>
    </location>
</feature>
<evidence type="ECO:0000256" key="1">
    <source>
        <dbReference type="SAM" id="MobiDB-lite"/>
    </source>
</evidence>
<dbReference type="Gene3D" id="3.40.50.300">
    <property type="entry name" value="P-loop containing nucleotide triphosphate hydrolases"/>
    <property type="match status" value="1"/>
</dbReference>
<feature type="compositionally biased region" description="Basic and acidic residues" evidence="1">
    <location>
        <begin position="937"/>
        <end position="955"/>
    </location>
</feature>
<gene>
    <name evidence="4" type="ORF">BLA24_13950</name>
</gene>
<sequence>MPRIVRQPQGKDWRHRSRTPLFVRRHVHRAWQAAVRLFHVTRMRCVAQFQVPVPRRWRRERLGRALWRYLAYAGALVFLCWFAIGIDALVDYPHSLLNQMCEHKGMSCGIVSGSLGPFLSLGLATSVFLLLPYPQVTRRVSRTARKDPRSLVPTAGTVLQRVVGRKELCQVLTRTLHDRAIRRPCLLVGSVGTGKTAVLVQLTQMLARKHAVPVPIRLRCVTEDDAELDFAKAGHRRFCEMVDSDLSSGGHGDRVWRQLVAEGRVVVIADGLEEMFAEGSQQKERDIAIRRAIRKAEEEQLPLVIASRPHPPLEESDAAIIDLEPLSEEAALEYLSEGHENSDELRLDWIVETAGVAEAPLYLQITRELRQHHWLEYLTKCKDWEDLDTRHADRSTLRLRLLDTWRRALVKGHLHENYALPAKDRAETIEVVSALACVGLLEDSLEVRFDQLIGPADRPALSHGVKGAVERRLRSWQQHRHAGGARAQIWNQLQQRVTIVANHSPPRLPDKGEAARCHSRLSLYAAQGERLGLVETVGDKVRFPHSILQAYLGSRFLRDVGDDHLKAALQEPGPGKELLVALVLNSRMAESDRREAPAKLLLGAAEDRCDVKAFDLYAAALQIDQMDPESGDLHTAIADSVLDRWNEITLGDQRSISTAKEALVHQFGETLKTISGSRDKGGSASGKSPALQQFLKIAFKEPQYPVRLAIAQELGACGDAAFEMLRELFPLPADGPPPSTYDPWRQYTERYEAKKDEERETFERFNRENPTMSYRESEKYHELEHRHREEKNVIRREYVTRAWLVPMMVGSVTDKHRRQARERVELWLQHLDCERLGSNRAELPLILEIALAQGFKSAANRRRRHRGTTQETREFLVQQAETLLARSRSWYSQLTLIHALCLWEIPDDAGRLPAESGSTPPYDASQAVSRWLSMAGSRRDPRSRKPGDVTPGGKERLHPFVAEAAELCALALETGHPERYMWVDEKGAMDSVGSTPVNPADHRKHNLWIPPSVGWSTLHPRAQQLLADVLLLLNLAEREGDPDEIDARLERANRTDLPPCFTKDRSPLRPERTVGMAGTAPAGSTCLRDCPFELCPYPAKGQQPRAELQEPFCRQQQALLRPYRRGWGRLLSVGWWIQAPIRHRTAPWQDMTRNELIAFWGKMALRSRTRIR</sequence>
<feature type="transmembrane region" description="Helical" evidence="2">
    <location>
        <begin position="66"/>
        <end position="90"/>
    </location>
</feature>
<keyword evidence="2" id="KW-0812">Transmembrane</keyword>
<dbReference type="SUPFAM" id="SSF52540">
    <property type="entry name" value="P-loop containing nucleoside triphosphate hydrolases"/>
    <property type="match status" value="1"/>
</dbReference>
<feature type="transmembrane region" description="Helical" evidence="2">
    <location>
        <begin position="110"/>
        <end position="133"/>
    </location>
</feature>
<keyword evidence="5" id="KW-1185">Reference proteome</keyword>
<accession>A0A2G1XJP9</accession>
<protein>
    <recommendedName>
        <fullName evidence="3">NACHT domain-containing protein</fullName>
    </recommendedName>
</protein>
<feature type="domain" description="NACHT" evidence="3">
    <location>
        <begin position="183"/>
        <end position="341"/>
    </location>
</feature>
<dbReference type="AlphaFoldDB" id="A0A2G1XJP9"/>
<dbReference type="InterPro" id="IPR027417">
    <property type="entry name" value="P-loop_NTPase"/>
</dbReference>
<evidence type="ECO:0000313" key="4">
    <source>
        <dbReference type="EMBL" id="PHQ51430.1"/>
    </source>
</evidence>
<organism evidence="4 5">
    <name type="scientific">Streptomyces cinnamoneus</name>
    <name type="common">Streptoverticillium cinnamoneum</name>
    <dbReference type="NCBI Taxonomy" id="53446"/>
    <lineage>
        <taxon>Bacteria</taxon>
        <taxon>Bacillati</taxon>
        <taxon>Actinomycetota</taxon>
        <taxon>Actinomycetes</taxon>
        <taxon>Kitasatosporales</taxon>
        <taxon>Streptomycetaceae</taxon>
        <taxon>Streptomyces</taxon>
        <taxon>Streptomyces cinnamoneus group</taxon>
    </lineage>
</organism>
<evidence type="ECO:0000313" key="5">
    <source>
        <dbReference type="Proteomes" id="UP000222531"/>
    </source>
</evidence>
<comment type="caution">
    <text evidence="4">The sequence shown here is derived from an EMBL/GenBank/DDBJ whole genome shotgun (WGS) entry which is preliminary data.</text>
</comment>
<dbReference type="InterPro" id="IPR007111">
    <property type="entry name" value="NACHT_NTPase"/>
</dbReference>
<dbReference type="OrthoDB" id="3544511at2"/>
<keyword evidence="2" id="KW-0472">Membrane</keyword>
<reference evidence="4 5" key="1">
    <citation type="journal article" date="2017" name="Biochemistry">
        <title>Identification of the Biosynthetic Pathway for the Antibiotic Bicyclomycin.</title>
        <authorList>
            <person name="Patteson J."/>
            <person name="Cai W."/>
            <person name="Johnson R.A."/>
            <person name="Santa Maria K."/>
            <person name="Li B."/>
        </authorList>
    </citation>
    <scope>NUCLEOTIDE SEQUENCE [LARGE SCALE GENOMIC DNA]</scope>
    <source>
        <strain evidence="4 5">ATCC 21532</strain>
    </source>
</reference>
<evidence type="ECO:0000259" key="3">
    <source>
        <dbReference type="Pfam" id="PF05729"/>
    </source>
</evidence>
<dbReference type="Pfam" id="PF05729">
    <property type="entry name" value="NACHT"/>
    <property type="match status" value="1"/>
</dbReference>
<name>A0A2G1XJP9_STRCJ</name>
<dbReference type="Proteomes" id="UP000222531">
    <property type="component" value="Unassembled WGS sequence"/>
</dbReference>
<keyword evidence="2" id="KW-1133">Transmembrane helix</keyword>
<evidence type="ECO:0000256" key="2">
    <source>
        <dbReference type="SAM" id="Phobius"/>
    </source>
</evidence>